<evidence type="ECO:0000313" key="1">
    <source>
        <dbReference type="EMBL" id="OHA18489.1"/>
    </source>
</evidence>
<dbReference type="Proteomes" id="UP000178873">
    <property type="component" value="Unassembled WGS sequence"/>
</dbReference>
<accession>A0A1G2M5U1</accession>
<proteinExistence type="predicted"/>
<evidence type="ECO:0000313" key="2">
    <source>
        <dbReference type="Proteomes" id="UP000178873"/>
    </source>
</evidence>
<sequence>MTSAVFAPFAPVVLSKLANPTQPSERHPVRTARDIPEHVFDAIRMRFPTVTLRGELPDHGGNVMVGRELTWAEVHPEVHQILMHHGCVAVV</sequence>
<gene>
    <name evidence="1" type="ORF">A2664_00910</name>
</gene>
<comment type="caution">
    <text evidence="1">The sequence shown here is derived from an EMBL/GenBank/DDBJ whole genome shotgun (WGS) entry which is preliminary data.</text>
</comment>
<organism evidence="1 2">
    <name type="scientific">Candidatus Taylorbacteria bacterium RIFCSPHIGHO2_01_FULL_46_22b</name>
    <dbReference type="NCBI Taxonomy" id="1802301"/>
    <lineage>
        <taxon>Bacteria</taxon>
        <taxon>Candidatus Tayloriibacteriota</taxon>
    </lineage>
</organism>
<dbReference type="EMBL" id="MHRF01000005">
    <property type="protein sequence ID" value="OHA18489.1"/>
    <property type="molecule type" value="Genomic_DNA"/>
</dbReference>
<dbReference type="AlphaFoldDB" id="A0A1G2M5U1"/>
<dbReference type="STRING" id="1802301.A2664_00910"/>
<reference evidence="1 2" key="1">
    <citation type="journal article" date="2016" name="Nat. Commun.">
        <title>Thousands of microbial genomes shed light on interconnected biogeochemical processes in an aquifer system.</title>
        <authorList>
            <person name="Anantharaman K."/>
            <person name="Brown C.T."/>
            <person name="Hug L.A."/>
            <person name="Sharon I."/>
            <person name="Castelle C.J."/>
            <person name="Probst A.J."/>
            <person name="Thomas B.C."/>
            <person name="Singh A."/>
            <person name="Wilkins M.J."/>
            <person name="Karaoz U."/>
            <person name="Brodie E.L."/>
            <person name="Williams K.H."/>
            <person name="Hubbard S.S."/>
            <person name="Banfield J.F."/>
        </authorList>
    </citation>
    <scope>NUCLEOTIDE SEQUENCE [LARGE SCALE GENOMIC DNA]</scope>
</reference>
<name>A0A1G2M5U1_9BACT</name>
<protein>
    <submittedName>
        <fullName evidence="1">Uncharacterized protein</fullName>
    </submittedName>
</protein>